<dbReference type="InterPro" id="IPR048068">
    <property type="entry name" value="LarA-like"/>
</dbReference>
<evidence type="ECO:0000313" key="4">
    <source>
        <dbReference type="Proteomes" id="UP000007434"/>
    </source>
</evidence>
<dbReference type="Pfam" id="PF21113">
    <property type="entry name" value="LarA_C"/>
    <property type="match status" value="1"/>
</dbReference>
<dbReference type="InterPro" id="IPR018657">
    <property type="entry name" value="LarA-like_N"/>
</dbReference>
<dbReference type="KEGG" id="has:Halsa_0022"/>
<dbReference type="AlphaFoldDB" id="E4RNI7"/>
<name>E4RNI7_HALHG</name>
<dbReference type="NCBIfam" id="NF033504">
    <property type="entry name" value="Ni_dep_LarA"/>
    <property type="match status" value="1"/>
</dbReference>
<dbReference type="GO" id="GO:0050043">
    <property type="term" value="F:lactate racemase activity"/>
    <property type="evidence" value="ECO:0007669"/>
    <property type="project" value="InterPro"/>
</dbReference>
<evidence type="ECO:0000259" key="2">
    <source>
        <dbReference type="Pfam" id="PF21113"/>
    </source>
</evidence>
<dbReference type="STRING" id="656519.Halsa_0022"/>
<feature type="domain" description="Lactate racemase C-terminal" evidence="2">
    <location>
        <begin position="282"/>
        <end position="419"/>
    </location>
</feature>
<dbReference type="Gene3D" id="3.90.226.30">
    <property type="match status" value="1"/>
</dbReference>
<dbReference type="InterPro" id="IPR047926">
    <property type="entry name" value="Ni_dep_LarA"/>
</dbReference>
<dbReference type="eggNOG" id="COG3875">
    <property type="taxonomic scope" value="Bacteria"/>
</dbReference>
<reference evidence="3 4" key="1">
    <citation type="submission" date="2010-11" db="EMBL/GenBank/DDBJ databases">
        <title>Complete sequence of Halanaerobium sp. sapolanicus.</title>
        <authorList>
            <consortium name="US DOE Joint Genome Institute"/>
            <person name="Lucas S."/>
            <person name="Copeland A."/>
            <person name="Lapidus A."/>
            <person name="Cheng J.-F."/>
            <person name="Bruce D."/>
            <person name="Goodwin L."/>
            <person name="Pitluck S."/>
            <person name="Davenport K."/>
            <person name="Detter J.C."/>
            <person name="Han C."/>
            <person name="Tapia R."/>
            <person name="Land M."/>
            <person name="Hauser L."/>
            <person name="Jeffries C."/>
            <person name="Kyrpides N."/>
            <person name="Ivanova N."/>
            <person name="Mikhailova N."/>
            <person name="Begemann M.B."/>
            <person name="Mormile M.R."/>
            <person name="Wall J.D."/>
            <person name="Elias D.A."/>
            <person name="Woyke T."/>
        </authorList>
    </citation>
    <scope>NUCLEOTIDE SEQUENCE [LARGE SCALE GENOMIC DNA]</scope>
    <source>
        <strain evidence="4">sapolanicus</strain>
    </source>
</reference>
<dbReference type="EMBL" id="CP002304">
    <property type="protein sequence ID" value="ADQ13522.1"/>
    <property type="molecule type" value="Genomic_DNA"/>
</dbReference>
<evidence type="ECO:0000259" key="1">
    <source>
        <dbReference type="Pfam" id="PF09861"/>
    </source>
</evidence>
<feature type="domain" description="LarA-like N-terminal" evidence="1">
    <location>
        <begin position="8"/>
        <end position="206"/>
    </location>
</feature>
<dbReference type="InterPro" id="IPR043166">
    <property type="entry name" value="LarA-like_C"/>
</dbReference>
<accession>E4RNI7</accession>
<dbReference type="Proteomes" id="UP000007434">
    <property type="component" value="Chromosome"/>
</dbReference>
<dbReference type="PANTHER" id="PTHR33171">
    <property type="entry name" value="LAR_N DOMAIN-CONTAINING PROTEIN"/>
    <property type="match status" value="1"/>
</dbReference>
<sequence>MQDIILKYGKKKLNFNIEEVKIKKIIEANLINQSSLAEITKKALAEPIASNRLSEIVNEGETAVIVISDLTRSWQKIDQFLPFIIKELQVGGIKAKDISLLCAGGSHRPHSETEIKKLIGEELYKNFKFIDHDSTKKEDLVKVGVTSYGTEVIVNKNILENDRVILTGGIVFHPLAVFSGGRKSLLPGTAAYQSIMKNHSLSLAEKEGAGIKKSVASNNLSDNPVHLDMLEAAKMINNVDFIFNVIPDGRGGISAAVAGGLFKAHQKGCQITTDLFAKKIDEKAELVIASCGGFPKDMNLYQISKAIINSVRAVKKGGYLLLMGQGKEGIGHPEVKEIIQNCKNNLEREMLLRRNFTIARFVGYLITSKIEDINCILISELEQRQLSTTSIRVVKTLEAGLEIVENDLGKLPPAYIMPDAANTLPIE</sequence>
<dbReference type="Gene3D" id="3.40.50.11440">
    <property type="match status" value="1"/>
</dbReference>
<reference evidence="3 4" key="2">
    <citation type="journal article" date="2011" name="J. Bacteriol.">
        <title>Complete Genome Sequence of the Haloalkaliphilic, Hydrogen Producing Halanaerobium hydrogenoformans.</title>
        <authorList>
            <person name="Brown S.D."/>
            <person name="Begemann M.B."/>
            <person name="Mormile M.R."/>
            <person name="Wall J.D."/>
            <person name="Han C.S."/>
            <person name="Goodwin L.A."/>
            <person name="Pitluck S."/>
            <person name="Land M.L."/>
            <person name="Hauser L.J."/>
            <person name="Elias D.A."/>
        </authorList>
    </citation>
    <scope>NUCLEOTIDE SEQUENCE [LARGE SCALE GENOMIC DNA]</scope>
    <source>
        <strain evidence="4">sapolanicus</strain>
    </source>
</reference>
<dbReference type="HOGENOM" id="CLU_050189_0_0_9"/>
<protein>
    <submittedName>
        <fullName evidence="3">Uncharacterized protein</fullName>
    </submittedName>
</protein>
<dbReference type="InterPro" id="IPR048520">
    <property type="entry name" value="LarA_C"/>
</dbReference>
<dbReference type="Pfam" id="PF09861">
    <property type="entry name" value="Lar_N"/>
    <property type="match status" value="1"/>
</dbReference>
<keyword evidence="4" id="KW-1185">Reference proteome</keyword>
<gene>
    <name evidence="3" type="ordered locus">Halsa_0022</name>
</gene>
<proteinExistence type="predicted"/>
<evidence type="ECO:0000313" key="3">
    <source>
        <dbReference type="EMBL" id="ADQ13522.1"/>
    </source>
</evidence>
<dbReference type="PANTHER" id="PTHR33171:SF17">
    <property type="entry name" value="LARA-LIKE N-TERMINAL DOMAIN-CONTAINING PROTEIN"/>
    <property type="match status" value="1"/>
</dbReference>
<organism evidence="3 4">
    <name type="scientific">Halanaerobium hydrogeniformans</name>
    <name type="common">Halanaerobium sp. (strain sapolanicus)</name>
    <dbReference type="NCBI Taxonomy" id="656519"/>
    <lineage>
        <taxon>Bacteria</taxon>
        <taxon>Bacillati</taxon>
        <taxon>Bacillota</taxon>
        <taxon>Clostridia</taxon>
        <taxon>Halanaerobiales</taxon>
        <taxon>Halanaerobiaceae</taxon>
        <taxon>Halanaerobium</taxon>
    </lineage>
</organism>